<dbReference type="GO" id="GO:0003677">
    <property type="term" value="F:DNA binding"/>
    <property type="evidence" value="ECO:0007669"/>
    <property type="project" value="UniProtKB-KW"/>
</dbReference>
<evidence type="ECO:0000256" key="6">
    <source>
        <dbReference type="SAM" id="MobiDB-lite"/>
    </source>
</evidence>
<dbReference type="GO" id="GO:0000981">
    <property type="term" value="F:DNA-binding transcription factor activity, RNA polymerase II-specific"/>
    <property type="evidence" value="ECO:0007669"/>
    <property type="project" value="InterPro"/>
</dbReference>
<proteinExistence type="predicted"/>
<name>A0A5M3YNC3_ASPTE</name>
<dbReference type="SMART" id="SM00066">
    <property type="entry name" value="GAL4"/>
    <property type="match status" value="1"/>
</dbReference>
<evidence type="ECO:0000256" key="5">
    <source>
        <dbReference type="ARBA" id="ARBA00023242"/>
    </source>
</evidence>
<evidence type="ECO:0000256" key="4">
    <source>
        <dbReference type="ARBA" id="ARBA00023163"/>
    </source>
</evidence>
<dbReference type="CDD" id="cd12148">
    <property type="entry name" value="fungal_TF_MHR"/>
    <property type="match status" value="1"/>
</dbReference>
<evidence type="ECO:0000313" key="7">
    <source>
        <dbReference type="EMBL" id="GFF12270.1"/>
    </source>
</evidence>
<dbReference type="Pfam" id="PF04082">
    <property type="entry name" value="Fungal_trans"/>
    <property type="match status" value="1"/>
</dbReference>
<keyword evidence="3" id="KW-0238">DNA-binding</keyword>
<feature type="region of interest" description="Disordered" evidence="6">
    <location>
        <begin position="49"/>
        <end position="113"/>
    </location>
</feature>
<dbReference type="PANTHER" id="PTHR31668">
    <property type="entry name" value="GLUCOSE TRANSPORT TRANSCRIPTION REGULATOR RGT1-RELATED-RELATED"/>
    <property type="match status" value="1"/>
</dbReference>
<organism evidence="7 8">
    <name type="scientific">Aspergillus terreus</name>
    <dbReference type="NCBI Taxonomy" id="33178"/>
    <lineage>
        <taxon>Eukaryota</taxon>
        <taxon>Fungi</taxon>
        <taxon>Dikarya</taxon>
        <taxon>Ascomycota</taxon>
        <taxon>Pezizomycotina</taxon>
        <taxon>Eurotiomycetes</taxon>
        <taxon>Eurotiomycetidae</taxon>
        <taxon>Eurotiales</taxon>
        <taxon>Aspergillaceae</taxon>
        <taxon>Aspergillus</taxon>
        <taxon>Aspergillus subgen. Circumdati</taxon>
    </lineage>
</organism>
<gene>
    <name evidence="7" type="ORF">ATEIFO6365_0001049300</name>
</gene>
<dbReference type="EMBL" id="BLJY01000001">
    <property type="protein sequence ID" value="GFF12270.1"/>
    <property type="molecule type" value="Genomic_DNA"/>
</dbReference>
<dbReference type="InterPro" id="IPR050797">
    <property type="entry name" value="Carb_Metab_Trans_Reg"/>
</dbReference>
<dbReference type="PROSITE" id="PS50048">
    <property type="entry name" value="ZN2_CY6_FUNGAL_2"/>
    <property type="match status" value="1"/>
</dbReference>
<keyword evidence="4" id="KW-0804">Transcription</keyword>
<dbReference type="VEuPathDB" id="FungiDB:ATEG_01293"/>
<dbReference type="InterPro" id="IPR007219">
    <property type="entry name" value="XnlR_reg_dom"/>
</dbReference>
<keyword evidence="8" id="KW-1185">Reference proteome</keyword>
<dbReference type="AlphaFoldDB" id="A0A5M3YNC3"/>
<dbReference type="OrthoDB" id="3034343at2759"/>
<sequence>MESQRRPYRSHKVPACDRCRRFKRRCTGGTPDRPCVLCGLQNVPCVISGSPKAQMNTRRTSRRVNQRRLEPTTARAAPSPPQDNSGRLSTADGEGSRDNIGPDYHGSPDHDRSKIEMSMVACPVISEDIQILERYMSSTANALSGGLPSHAVNSAPSVYLRVPRRREGLAISQNPGKQQKEILMQILQPYANELVRLYFDKYHPAFPILDEQSFIELYKSGDKLSPALTCEFFALSLILWKHSPTLKKFPKPDPQFIWNLAVEAMQHDFMAPGLSTVYSVILDMMGRPVLSVIMNTMNIGRAVCLAQSLGLNRDPTNWRRPKSEKALRIRLWWAVVINDRWSSFAHGIPPVVSSTQYDVPVPVLAEIVPDTVQSEYRIKAAESFIRLCTLTVILGDVLPLVYDLNTNQKDVWKQIRRLETDLDGWEDSLPSYLQPATGDQPSVSGSSSLRLGYLSVRLLLNRIALHAATLSDDLDRPENTKYHLSQLRKSAQEIAEYVCSLSKAQLQEFWLPYTSYHLILTVIILLRCTVESTDKAIVQSCRTSLRRFWTKLQNAAENDGWDLADICIAQCADSVSKILSGTVDIRTNHRDQQIDLQSSDQAEVTGMTPAAGGMISELMPDILPFSNPDLSFDNQWDVGSWYGLGWMGSGIDAGSYESFSQGIFHV</sequence>
<dbReference type="InterPro" id="IPR001138">
    <property type="entry name" value="Zn2Cys6_DnaBD"/>
</dbReference>
<keyword evidence="2" id="KW-0805">Transcription regulation</keyword>
<protein>
    <submittedName>
        <fullName evidence="7">Uncharacterized protein</fullName>
    </submittedName>
</protein>
<dbReference type="Gene3D" id="4.10.240.10">
    <property type="entry name" value="Zn(2)-C6 fungal-type DNA-binding domain"/>
    <property type="match status" value="1"/>
</dbReference>
<comment type="caution">
    <text evidence="7">The sequence shown here is derived from an EMBL/GenBank/DDBJ whole genome shotgun (WGS) entry which is preliminary data.</text>
</comment>
<dbReference type="GO" id="GO:0008270">
    <property type="term" value="F:zinc ion binding"/>
    <property type="evidence" value="ECO:0007669"/>
    <property type="project" value="InterPro"/>
</dbReference>
<dbReference type="GO" id="GO:0005634">
    <property type="term" value="C:nucleus"/>
    <property type="evidence" value="ECO:0007669"/>
    <property type="project" value="TreeGrafter"/>
</dbReference>
<dbReference type="Proteomes" id="UP000452235">
    <property type="component" value="Unassembled WGS sequence"/>
</dbReference>
<dbReference type="PROSITE" id="PS00463">
    <property type="entry name" value="ZN2_CY6_FUNGAL_1"/>
    <property type="match status" value="1"/>
</dbReference>
<dbReference type="SUPFAM" id="SSF57701">
    <property type="entry name" value="Zn2/Cys6 DNA-binding domain"/>
    <property type="match status" value="1"/>
</dbReference>
<dbReference type="InterPro" id="IPR036864">
    <property type="entry name" value="Zn2-C6_fun-type_DNA-bd_sf"/>
</dbReference>
<dbReference type="CDD" id="cd00067">
    <property type="entry name" value="GAL4"/>
    <property type="match status" value="1"/>
</dbReference>
<dbReference type="GO" id="GO:0006351">
    <property type="term" value="P:DNA-templated transcription"/>
    <property type="evidence" value="ECO:0007669"/>
    <property type="project" value="InterPro"/>
</dbReference>
<dbReference type="Pfam" id="PF00172">
    <property type="entry name" value="Zn_clus"/>
    <property type="match status" value="1"/>
</dbReference>
<evidence type="ECO:0000256" key="2">
    <source>
        <dbReference type="ARBA" id="ARBA00023015"/>
    </source>
</evidence>
<reference evidence="7 8" key="1">
    <citation type="submission" date="2020-01" db="EMBL/GenBank/DDBJ databases">
        <title>Aspergillus terreus IFO 6365 whole genome shotgun sequence.</title>
        <authorList>
            <person name="Kanamasa S."/>
            <person name="Takahashi H."/>
        </authorList>
    </citation>
    <scope>NUCLEOTIDE SEQUENCE [LARGE SCALE GENOMIC DNA]</scope>
    <source>
        <strain evidence="7 8">IFO 6365</strain>
    </source>
</reference>
<evidence type="ECO:0000256" key="1">
    <source>
        <dbReference type="ARBA" id="ARBA00022723"/>
    </source>
</evidence>
<evidence type="ECO:0000313" key="8">
    <source>
        <dbReference type="Proteomes" id="UP000452235"/>
    </source>
</evidence>
<keyword evidence="5" id="KW-0539">Nucleus</keyword>
<dbReference type="GO" id="GO:0001080">
    <property type="term" value="P:nitrogen catabolite activation of transcription from RNA polymerase II promoter"/>
    <property type="evidence" value="ECO:0007669"/>
    <property type="project" value="TreeGrafter"/>
</dbReference>
<dbReference type="SMART" id="SM00906">
    <property type="entry name" value="Fungal_trans"/>
    <property type="match status" value="1"/>
</dbReference>
<keyword evidence="1" id="KW-0479">Metal-binding</keyword>
<accession>A0A5M3YNC3</accession>
<evidence type="ECO:0000256" key="3">
    <source>
        <dbReference type="ARBA" id="ARBA00023125"/>
    </source>
</evidence>
<dbReference type="PANTHER" id="PTHR31668:SF10">
    <property type="entry name" value="ZN(II)2CYS6 TRANSCRIPTION FACTOR (EUROFUNG)"/>
    <property type="match status" value="1"/>
</dbReference>